<proteinExistence type="predicted"/>
<evidence type="ECO:0000313" key="2">
    <source>
        <dbReference type="Proteomes" id="UP000450000"/>
    </source>
</evidence>
<name>A0A6N7KZC1_9ACTN</name>
<evidence type="ECO:0000313" key="1">
    <source>
        <dbReference type="EMBL" id="MQS16771.1"/>
    </source>
</evidence>
<gene>
    <name evidence="1" type="ORF">F7Q99_32435</name>
</gene>
<dbReference type="RefSeq" id="WP_153468286.1">
    <property type="nucleotide sequence ID" value="NZ_WBOF01000003.1"/>
</dbReference>
<keyword evidence="2" id="KW-1185">Reference proteome</keyword>
<dbReference type="Proteomes" id="UP000450000">
    <property type="component" value="Unassembled WGS sequence"/>
</dbReference>
<accession>A0A6N7KZC1</accession>
<dbReference type="EMBL" id="WBOF01000003">
    <property type="protein sequence ID" value="MQS16771.1"/>
    <property type="molecule type" value="Genomic_DNA"/>
</dbReference>
<organism evidence="1 2">
    <name type="scientific">Streptomyces kaniharaensis</name>
    <dbReference type="NCBI Taxonomy" id="212423"/>
    <lineage>
        <taxon>Bacteria</taxon>
        <taxon>Bacillati</taxon>
        <taxon>Actinomycetota</taxon>
        <taxon>Actinomycetes</taxon>
        <taxon>Kitasatosporales</taxon>
        <taxon>Streptomycetaceae</taxon>
        <taxon>Streptomyces</taxon>
    </lineage>
</organism>
<comment type="caution">
    <text evidence="1">The sequence shown here is derived from an EMBL/GenBank/DDBJ whole genome shotgun (WGS) entry which is preliminary data.</text>
</comment>
<reference evidence="1 2" key="1">
    <citation type="submission" date="2019-09" db="EMBL/GenBank/DDBJ databases">
        <title>Genome Sequences of Streptomyces kaniharaensis ATCC 21070.</title>
        <authorList>
            <person name="Zhu W."/>
            <person name="De Crecy-Lagard V."/>
            <person name="Richards N.G."/>
        </authorList>
    </citation>
    <scope>NUCLEOTIDE SEQUENCE [LARGE SCALE GENOMIC DNA]</scope>
    <source>
        <strain evidence="1 2">SF-557</strain>
    </source>
</reference>
<dbReference type="AlphaFoldDB" id="A0A6N7KZC1"/>
<sequence>MHRWYAGHERDHRTLDHHGELVTEDFVLHRPPQGQLPDVHGRQACLDGLATAFQGTTAAASPGRPA</sequence>
<protein>
    <submittedName>
        <fullName evidence="1">Uncharacterized protein</fullName>
    </submittedName>
</protein>